<proteinExistence type="predicted"/>
<organism evidence="1">
    <name type="scientific">Nothobranchius rachovii</name>
    <name type="common">bluefin notho</name>
    <dbReference type="NCBI Taxonomy" id="451742"/>
    <lineage>
        <taxon>Eukaryota</taxon>
        <taxon>Metazoa</taxon>
        <taxon>Chordata</taxon>
        <taxon>Craniata</taxon>
        <taxon>Vertebrata</taxon>
        <taxon>Euteleostomi</taxon>
        <taxon>Actinopterygii</taxon>
        <taxon>Neopterygii</taxon>
        <taxon>Teleostei</taxon>
        <taxon>Neoteleostei</taxon>
        <taxon>Acanthomorphata</taxon>
        <taxon>Ovalentaria</taxon>
        <taxon>Atherinomorphae</taxon>
        <taxon>Cyprinodontiformes</taxon>
        <taxon>Nothobranchiidae</taxon>
        <taxon>Nothobranchius</taxon>
    </lineage>
</organism>
<reference evidence="1" key="1">
    <citation type="submission" date="2016-05" db="EMBL/GenBank/DDBJ databases">
        <authorList>
            <person name="Lavstsen T."/>
            <person name="Jespersen J.S."/>
        </authorList>
    </citation>
    <scope>NUCLEOTIDE SEQUENCE</scope>
    <source>
        <tissue evidence="1">Brain</tissue>
    </source>
</reference>
<accession>A0A1A8SME9</accession>
<dbReference type="AlphaFoldDB" id="A0A1A8SME9"/>
<reference evidence="1" key="2">
    <citation type="submission" date="2016-06" db="EMBL/GenBank/DDBJ databases">
        <title>The genome of a short-lived fish provides insights into sex chromosome evolution and the genetic control of aging.</title>
        <authorList>
            <person name="Reichwald K."/>
            <person name="Felder M."/>
            <person name="Petzold A."/>
            <person name="Koch P."/>
            <person name="Groth M."/>
            <person name="Platzer M."/>
        </authorList>
    </citation>
    <scope>NUCLEOTIDE SEQUENCE</scope>
    <source>
        <tissue evidence="1">Brain</tissue>
    </source>
</reference>
<sequence length="74" mass="8561">MSVQILENIHKYNTEILQDFTPRLLLKPMAVRSQMNNIKYCTQTRVATTHRHQDQNPALQELLLPFGSNRHCGG</sequence>
<name>A0A1A8SME9_9TELE</name>
<evidence type="ECO:0000313" key="1">
    <source>
        <dbReference type="EMBL" id="SBS18874.1"/>
    </source>
</evidence>
<dbReference type="EMBL" id="HAEI01016405">
    <property type="protein sequence ID" value="SBS18874.1"/>
    <property type="molecule type" value="Transcribed_RNA"/>
</dbReference>
<gene>
    <name evidence="1" type="primary">CR392354.1</name>
</gene>
<protein>
    <submittedName>
        <fullName evidence="1">Uncharacterized protein</fullName>
    </submittedName>
</protein>